<name>U7V1Y0_9MICC</name>
<protein>
    <submittedName>
        <fullName evidence="1">Uncharacterized protein</fullName>
    </submittedName>
</protein>
<dbReference type="HOGENOM" id="CLU_3011529_0_0_11"/>
<dbReference type="Proteomes" id="UP000017174">
    <property type="component" value="Unassembled WGS sequence"/>
</dbReference>
<reference evidence="1 2" key="1">
    <citation type="submission" date="2013-08" db="EMBL/GenBank/DDBJ databases">
        <authorList>
            <person name="Weinstock G."/>
            <person name="Sodergren E."/>
            <person name="Wylie T."/>
            <person name="Fulton L."/>
            <person name="Fulton R."/>
            <person name="Fronick C."/>
            <person name="O'Laughlin M."/>
            <person name="Godfrey J."/>
            <person name="Miner T."/>
            <person name="Herter B."/>
            <person name="Appelbaum E."/>
            <person name="Cordes M."/>
            <person name="Lek S."/>
            <person name="Wollam A."/>
            <person name="Pepin K.H."/>
            <person name="Palsikar V.B."/>
            <person name="Mitreva M."/>
            <person name="Wilson R.K."/>
        </authorList>
    </citation>
    <scope>NUCLEOTIDE SEQUENCE [LARGE SCALE GENOMIC DNA]</scope>
    <source>
        <strain evidence="1 2">F0184</strain>
    </source>
</reference>
<gene>
    <name evidence="1" type="ORF">HMPREF0742_01951</name>
</gene>
<sequence length="56" mass="6852">MSYSLRVLAVHHRLKVYHHYRRGVFRLHRMREDTRVKCHRWGAHRVVLPRLSAPPL</sequence>
<evidence type="ECO:0000313" key="1">
    <source>
        <dbReference type="EMBL" id="ERT65561.1"/>
    </source>
</evidence>
<accession>U7V1Y0</accession>
<comment type="caution">
    <text evidence="1">The sequence shown here is derived from an EMBL/GenBank/DDBJ whole genome shotgun (WGS) entry which is preliminary data.</text>
</comment>
<dbReference type="AlphaFoldDB" id="U7V1Y0"/>
<evidence type="ECO:0000313" key="2">
    <source>
        <dbReference type="Proteomes" id="UP000017174"/>
    </source>
</evidence>
<organism evidence="1 2">
    <name type="scientific">Rothia aeria F0184</name>
    <dbReference type="NCBI Taxonomy" id="888019"/>
    <lineage>
        <taxon>Bacteria</taxon>
        <taxon>Bacillati</taxon>
        <taxon>Actinomycetota</taxon>
        <taxon>Actinomycetes</taxon>
        <taxon>Micrococcales</taxon>
        <taxon>Micrococcaceae</taxon>
        <taxon>Rothia</taxon>
    </lineage>
</organism>
<proteinExistence type="predicted"/>
<dbReference type="EMBL" id="AXZG01000053">
    <property type="protein sequence ID" value="ERT65561.1"/>
    <property type="molecule type" value="Genomic_DNA"/>
</dbReference>